<keyword evidence="6" id="KW-0812">Transmembrane</keyword>
<evidence type="ECO:0000256" key="1">
    <source>
        <dbReference type="ARBA" id="ARBA00004776"/>
    </source>
</evidence>
<comment type="pathway">
    <text evidence="1">Cell wall biogenesis; cell wall polysaccharide biosynthesis.</text>
</comment>
<evidence type="ECO:0000313" key="8">
    <source>
        <dbReference type="EMBL" id="GFG78853.1"/>
    </source>
</evidence>
<sequence>MAVSAAALHADVVICTYTLARWDLLARSVESVLAQHVLPRQLIIVVDHNDELLARCRQEWGAGRADSPVEIVIAPSQFAGRQGSSRNTALLLARADIVSFLDDDAQAAPDWLERLLAVYASHPEAVAVGGAPWPDYSAPRPSWFPPDFDWVFGCRYDALPDRLAPARHLIGTSMSARREEMLAVGGFHADDYDDMDLSHRIAHQYGPLAVLYEPRAKVSHRVPSERMTWSYFWRRCYFVNRNKIGALADMGEGGNIGAELRFGARVLLALIPALLATVTGRPERLLQALAALTGLALAGSGFIVGTLQLARGRRPEVLTTGLSAAQVCQARAAVPVVDEA</sequence>
<evidence type="ECO:0000256" key="3">
    <source>
        <dbReference type="ARBA" id="ARBA00022676"/>
    </source>
</evidence>
<feature type="transmembrane region" description="Helical" evidence="6">
    <location>
        <begin position="285"/>
        <end position="304"/>
    </location>
</feature>
<feature type="domain" description="Glycosyltransferase 2-like" evidence="7">
    <location>
        <begin position="12"/>
        <end position="142"/>
    </location>
</feature>
<evidence type="ECO:0000256" key="4">
    <source>
        <dbReference type="ARBA" id="ARBA00022679"/>
    </source>
</evidence>
<dbReference type="PANTHER" id="PTHR43179">
    <property type="entry name" value="RHAMNOSYLTRANSFERASE WBBL"/>
    <property type="match status" value="1"/>
</dbReference>
<evidence type="ECO:0000259" key="7">
    <source>
        <dbReference type="Pfam" id="PF00535"/>
    </source>
</evidence>
<keyword evidence="6" id="KW-1133">Transmembrane helix</keyword>
<gene>
    <name evidence="8" type="ORF">MPRG_21290</name>
</gene>
<evidence type="ECO:0000256" key="6">
    <source>
        <dbReference type="SAM" id="Phobius"/>
    </source>
</evidence>
<keyword evidence="6" id="KW-0472">Membrane</keyword>
<dbReference type="InterPro" id="IPR029044">
    <property type="entry name" value="Nucleotide-diphossugar_trans"/>
</dbReference>
<keyword evidence="4" id="KW-0808">Transferase</keyword>
<proteinExistence type="inferred from homology"/>
<dbReference type="Proteomes" id="UP000465240">
    <property type="component" value="Unassembled WGS sequence"/>
</dbReference>
<dbReference type="EMBL" id="BLKX01000001">
    <property type="protein sequence ID" value="GFG78853.1"/>
    <property type="molecule type" value="Genomic_DNA"/>
</dbReference>
<dbReference type="SUPFAM" id="SSF53448">
    <property type="entry name" value="Nucleotide-diphospho-sugar transferases"/>
    <property type="match status" value="1"/>
</dbReference>
<dbReference type="CDD" id="cd00761">
    <property type="entry name" value="Glyco_tranf_GTA_type"/>
    <property type="match status" value="1"/>
</dbReference>
<protein>
    <recommendedName>
        <fullName evidence="7">Glycosyltransferase 2-like domain-containing protein</fullName>
    </recommendedName>
</protein>
<dbReference type="InterPro" id="IPR001173">
    <property type="entry name" value="Glyco_trans_2-like"/>
</dbReference>
<accession>A0ABQ1C325</accession>
<keyword evidence="9" id="KW-1185">Reference proteome</keyword>
<name>A0ABQ1C325_9MYCO</name>
<evidence type="ECO:0000256" key="2">
    <source>
        <dbReference type="ARBA" id="ARBA00006739"/>
    </source>
</evidence>
<evidence type="ECO:0000313" key="9">
    <source>
        <dbReference type="Proteomes" id="UP000465240"/>
    </source>
</evidence>
<comment type="similarity">
    <text evidence="2">Belongs to the glycosyltransferase 2 family.</text>
</comment>
<comment type="caution">
    <text evidence="8">The sequence shown here is derived from an EMBL/GenBank/DDBJ whole genome shotgun (WGS) entry which is preliminary data.</text>
</comment>
<evidence type="ECO:0000256" key="5">
    <source>
        <dbReference type="ARBA" id="ARBA00023316"/>
    </source>
</evidence>
<dbReference type="RefSeq" id="WP_120792582.1">
    <property type="nucleotide sequence ID" value="NZ_BLKX01000001.1"/>
</dbReference>
<dbReference type="Gene3D" id="3.90.550.10">
    <property type="entry name" value="Spore Coat Polysaccharide Biosynthesis Protein SpsA, Chain A"/>
    <property type="match status" value="1"/>
</dbReference>
<keyword evidence="3" id="KW-0328">Glycosyltransferase</keyword>
<dbReference type="PANTHER" id="PTHR43179:SF12">
    <property type="entry name" value="GALACTOFURANOSYLTRANSFERASE GLFT2"/>
    <property type="match status" value="1"/>
</dbReference>
<dbReference type="Pfam" id="PF00535">
    <property type="entry name" value="Glycos_transf_2"/>
    <property type="match status" value="1"/>
</dbReference>
<reference evidence="8 9" key="1">
    <citation type="journal article" date="2019" name="Emerg. Microbes Infect.">
        <title>Comprehensive subspecies identification of 175 nontuberculous mycobacteria species based on 7547 genomic profiles.</title>
        <authorList>
            <person name="Matsumoto Y."/>
            <person name="Kinjo T."/>
            <person name="Motooka D."/>
            <person name="Nabeya D."/>
            <person name="Jung N."/>
            <person name="Uechi K."/>
            <person name="Horii T."/>
            <person name="Iida T."/>
            <person name="Fujita J."/>
            <person name="Nakamura S."/>
        </authorList>
    </citation>
    <scope>NUCLEOTIDE SEQUENCE [LARGE SCALE GENOMIC DNA]</scope>
    <source>
        <strain evidence="8 9">JCM 18565</strain>
    </source>
</reference>
<keyword evidence="5" id="KW-0961">Cell wall biogenesis/degradation</keyword>
<organism evidence="8 9">
    <name type="scientific">Mycobacterium paragordonae</name>
    <dbReference type="NCBI Taxonomy" id="1389713"/>
    <lineage>
        <taxon>Bacteria</taxon>
        <taxon>Bacillati</taxon>
        <taxon>Actinomycetota</taxon>
        <taxon>Actinomycetes</taxon>
        <taxon>Mycobacteriales</taxon>
        <taxon>Mycobacteriaceae</taxon>
        <taxon>Mycobacterium</taxon>
    </lineage>
</organism>